<keyword evidence="4" id="KW-1185">Reference proteome</keyword>
<feature type="region of interest" description="Disordered" evidence="1">
    <location>
        <begin position="128"/>
        <end position="150"/>
    </location>
</feature>
<organism evidence="3 4">
    <name type="scientific">Pandoraea iniqua</name>
    <dbReference type="NCBI Taxonomy" id="2508288"/>
    <lineage>
        <taxon>Bacteria</taxon>
        <taxon>Pseudomonadati</taxon>
        <taxon>Pseudomonadota</taxon>
        <taxon>Betaproteobacteria</taxon>
        <taxon>Burkholderiales</taxon>
        <taxon>Burkholderiaceae</taxon>
        <taxon>Pandoraea</taxon>
    </lineage>
</organism>
<feature type="transmembrane region" description="Helical" evidence="2">
    <location>
        <begin position="45"/>
        <end position="66"/>
    </location>
</feature>
<keyword evidence="2" id="KW-0812">Transmembrane</keyword>
<feature type="transmembrane region" description="Helical" evidence="2">
    <location>
        <begin position="86"/>
        <end position="105"/>
    </location>
</feature>
<name>A0A5E4W192_9BURK</name>
<feature type="transmembrane region" description="Helical" evidence="2">
    <location>
        <begin position="6"/>
        <end position="25"/>
    </location>
</feature>
<accession>A0A5E4W192</accession>
<dbReference type="EMBL" id="CABPSI010000003">
    <property type="protein sequence ID" value="VVE17903.1"/>
    <property type="molecule type" value="Genomic_DNA"/>
</dbReference>
<keyword evidence="2" id="KW-0472">Membrane</keyword>
<evidence type="ECO:0000313" key="3">
    <source>
        <dbReference type="EMBL" id="VVE17903.1"/>
    </source>
</evidence>
<evidence type="ECO:0000256" key="1">
    <source>
        <dbReference type="SAM" id="MobiDB-lite"/>
    </source>
</evidence>
<evidence type="ECO:0000256" key="2">
    <source>
        <dbReference type="SAM" id="Phobius"/>
    </source>
</evidence>
<dbReference type="Proteomes" id="UP000333828">
    <property type="component" value="Unassembled WGS sequence"/>
</dbReference>
<keyword evidence="2" id="KW-1133">Transmembrane helix</keyword>
<protein>
    <submittedName>
        <fullName evidence="3">Uncharacterized protein</fullName>
    </submittedName>
</protein>
<evidence type="ECO:0000313" key="4">
    <source>
        <dbReference type="Proteomes" id="UP000333828"/>
    </source>
</evidence>
<gene>
    <name evidence="3" type="ORF">PIN31115_02973</name>
</gene>
<sequence length="150" mass="16113">MQSMLFFALSLVIPMTSGLLVTRYLGPVLGRVLTDLCGTRERADFWVRICMVLLVALPLFLVLLVSPGRVCRLDAIECAVNLIRGASFFTVIGLLLGVWIIASMVRRYLPKPSAKAQKESPALAATPAATAAPVSVPVPVSAPVPQRAQQ</sequence>
<reference evidence="3 4" key="1">
    <citation type="submission" date="2019-08" db="EMBL/GenBank/DDBJ databases">
        <authorList>
            <person name="Peeters C."/>
        </authorList>
    </citation>
    <scope>NUCLEOTIDE SEQUENCE [LARGE SCALE GENOMIC DNA]</scope>
    <source>
        <strain evidence="3 4">LMG 31115</strain>
    </source>
</reference>
<proteinExistence type="predicted"/>
<dbReference type="AlphaFoldDB" id="A0A5E4W192"/>